<dbReference type="InterPro" id="IPR039422">
    <property type="entry name" value="MarR/SlyA-like"/>
</dbReference>
<dbReference type="EMBL" id="JBHTJV010000003">
    <property type="protein sequence ID" value="MFD0916071.1"/>
    <property type="molecule type" value="Genomic_DNA"/>
</dbReference>
<dbReference type="InterPro" id="IPR000835">
    <property type="entry name" value="HTH_MarR-typ"/>
</dbReference>
<dbReference type="SMART" id="SM00347">
    <property type="entry name" value="HTH_MARR"/>
    <property type="match status" value="1"/>
</dbReference>
<dbReference type="PROSITE" id="PS50995">
    <property type="entry name" value="HTH_MARR_2"/>
    <property type="match status" value="1"/>
</dbReference>
<organism evidence="2 3">
    <name type="scientific">Pseudahrensia aquimaris</name>
    <dbReference type="NCBI Taxonomy" id="744461"/>
    <lineage>
        <taxon>Bacteria</taxon>
        <taxon>Pseudomonadati</taxon>
        <taxon>Pseudomonadota</taxon>
        <taxon>Alphaproteobacteria</taxon>
        <taxon>Hyphomicrobiales</taxon>
        <taxon>Ahrensiaceae</taxon>
        <taxon>Pseudahrensia</taxon>
    </lineage>
</organism>
<gene>
    <name evidence="2" type="ORF">ACFQ14_06590</name>
</gene>
<dbReference type="PRINTS" id="PR00598">
    <property type="entry name" value="HTHMARR"/>
</dbReference>
<protein>
    <submittedName>
        <fullName evidence="2">MarR family winged helix-turn-helix transcriptional regulator</fullName>
    </submittedName>
</protein>
<dbReference type="Gene3D" id="1.10.10.10">
    <property type="entry name" value="Winged helix-like DNA-binding domain superfamily/Winged helix DNA-binding domain"/>
    <property type="match status" value="1"/>
</dbReference>
<dbReference type="PANTHER" id="PTHR33164">
    <property type="entry name" value="TRANSCRIPTIONAL REGULATOR, MARR FAMILY"/>
    <property type="match status" value="1"/>
</dbReference>
<dbReference type="Proteomes" id="UP001597101">
    <property type="component" value="Unassembled WGS sequence"/>
</dbReference>
<evidence type="ECO:0000313" key="3">
    <source>
        <dbReference type="Proteomes" id="UP001597101"/>
    </source>
</evidence>
<name>A0ABW3FC83_9HYPH</name>
<dbReference type="InterPro" id="IPR036390">
    <property type="entry name" value="WH_DNA-bd_sf"/>
</dbReference>
<sequence length="198" mass="22023">MKKISSNKIPDQLFVGNVLSAFTLAMTDKVNAAICKATGQSESACYAIVQIGTERNSSIEDLRRMLGLEHSSVVRLIDRLERSGFARRERGASSDKRRVIINLTDEGENQFTRILDARAKVIQKVIAQLSASEMELLNGLVAKLMPAVAECGDDQHVVCRLCDLEVCPQERCPVNLAYPENAEFPKNAFRRLKDSHFA</sequence>
<dbReference type="SUPFAM" id="SSF46785">
    <property type="entry name" value="Winged helix' DNA-binding domain"/>
    <property type="match status" value="1"/>
</dbReference>
<evidence type="ECO:0000259" key="1">
    <source>
        <dbReference type="PROSITE" id="PS50995"/>
    </source>
</evidence>
<dbReference type="RefSeq" id="WP_377211906.1">
    <property type="nucleotide sequence ID" value="NZ_JBHTJV010000003.1"/>
</dbReference>
<proteinExistence type="predicted"/>
<dbReference type="Pfam" id="PF12802">
    <property type="entry name" value="MarR_2"/>
    <property type="match status" value="1"/>
</dbReference>
<reference evidence="3" key="1">
    <citation type="journal article" date="2019" name="Int. J. Syst. Evol. Microbiol.">
        <title>The Global Catalogue of Microorganisms (GCM) 10K type strain sequencing project: providing services to taxonomists for standard genome sequencing and annotation.</title>
        <authorList>
            <consortium name="The Broad Institute Genomics Platform"/>
            <consortium name="The Broad Institute Genome Sequencing Center for Infectious Disease"/>
            <person name="Wu L."/>
            <person name="Ma J."/>
        </authorList>
    </citation>
    <scope>NUCLEOTIDE SEQUENCE [LARGE SCALE GENOMIC DNA]</scope>
    <source>
        <strain evidence="3">CCUG 60023</strain>
    </source>
</reference>
<comment type="caution">
    <text evidence="2">The sequence shown here is derived from an EMBL/GenBank/DDBJ whole genome shotgun (WGS) entry which is preliminary data.</text>
</comment>
<evidence type="ECO:0000313" key="2">
    <source>
        <dbReference type="EMBL" id="MFD0916071.1"/>
    </source>
</evidence>
<accession>A0ABW3FC83</accession>
<dbReference type="InterPro" id="IPR036388">
    <property type="entry name" value="WH-like_DNA-bd_sf"/>
</dbReference>
<dbReference type="PANTHER" id="PTHR33164:SF43">
    <property type="entry name" value="HTH-TYPE TRANSCRIPTIONAL REPRESSOR YETL"/>
    <property type="match status" value="1"/>
</dbReference>
<keyword evidence="3" id="KW-1185">Reference proteome</keyword>
<feature type="domain" description="HTH marR-type" evidence="1">
    <location>
        <begin position="12"/>
        <end position="146"/>
    </location>
</feature>